<protein>
    <submittedName>
        <fullName evidence="7">Uncharacterized protein</fullName>
    </submittedName>
</protein>
<dbReference type="GO" id="GO:0000981">
    <property type="term" value="F:DNA-binding transcription factor activity, RNA polymerase II-specific"/>
    <property type="evidence" value="ECO:0007669"/>
    <property type="project" value="TreeGrafter"/>
</dbReference>
<dbReference type="GO" id="GO:0000978">
    <property type="term" value="F:RNA polymerase II cis-regulatory region sequence-specific DNA binding"/>
    <property type="evidence" value="ECO:0007669"/>
    <property type="project" value="TreeGrafter"/>
</dbReference>
<keyword evidence="4" id="KW-0804">Transcription</keyword>
<dbReference type="PANTHER" id="PTHR11988:SF27">
    <property type="entry name" value="GH27708P"/>
    <property type="match status" value="1"/>
</dbReference>
<comment type="subcellular location">
    <subcellularLocation>
        <location evidence="1">Nucleus</location>
    </subcellularLocation>
</comment>
<accession>A0A2N5UMQ5</accession>
<evidence type="ECO:0000256" key="2">
    <source>
        <dbReference type="ARBA" id="ARBA00023015"/>
    </source>
</evidence>
<dbReference type="InterPro" id="IPR040223">
    <property type="entry name" value="PAR_bZIP"/>
</dbReference>
<keyword evidence="3" id="KW-0238">DNA-binding</keyword>
<dbReference type="GO" id="GO:0005634">
    <property type="term" value="C:nucleus"/>
    <property type="evidence" value="ECO:0007669"/>
    <property type="project" value="UniProtKB-SubCell"/>
</dbReference>
<evidence type="ECO:0000256" key="6">
    <source>
        <dbReference type="SAM" id="MobiDB-lite"/>
    </source>
</evidence>
<keyword evidence="5" id="KW-0539">Nucleus</keyword>
<evidence type="ECO:0000313" key="7">
    <source>
        <dbReference type="EMBL" id="PLW39029.1"/>
    </source>
</evidence>
<feature type="compositionally biased region" description="Low complexity" evidence="6">
    <location>
        <begin position="520"/>
        <end position="539"/>
    </location>
</feature>
<proteinExistence type="predicted"/>
<evidence type="ECO:0000256" key="4">
    <source>
        <dbReference type="ARBA" id="ARBA00023163"/>
    </source>
</evidence>
<keyword evidence="2" id="KW-0805">Transcription regulation</keyword>
<comment type="caution">
    <text evidence="7">The sequence shown here is derived from an EMBL/GenBank/DDBJ whole genome shotgun (WGS) entry which is preliminary data.</text>
</comment>
<name>A0A2N5UMQ5_9BASI</name>
<dbReference type="PANTHER" id="PTHR11988">
    <property type="entry name" value="THYROTROPH EMBRYONIC FACTOR RELATED"/>
    <property type="match status" value="1"/>
</dbReference>
<gene>
    <name evidence="7" type="ORF">PCASD_08462</name>
</gene>
<feature type="region of interest" description="Disordered" evidence="6">
    <location>
        <begin position="518"/>
        <end position="552"/>
    </location>
</feature>
<feature type="compositionally biased region" description="Basic and acidic residues" evidence="6">
    <location>
        <begin position="540"/>
        <end position="552"/>
    </location>
</feature>
<dbReference type="Proteomes" id="UP000235392">
    <property type="component" value="Unassembled WGS sequence"/>
</dbReference>
<evidence type="ECO:0000256" key="5">
    <source>
        <dbReference type="ARBA" id="ARBA00023242"/>
    </source>
</evidence>
<evidence type="ECO:0000256" key="3">
    <source>
        <dbReference type="ARBA" id="ARBA00023125"/>
    </source>
</evidence>
<evidence type="ECO:0000313" key="8">
    <source>
        <dbReference type="Proteomes" id="UP000235392"/>
    </source>
</evidence>
<dbReference type="AlphaFoldDB" id="A0A2N5UMQ5"/>
<evidence type="ECO:0000256" key="1">
    <source>
        <dbReference type="ARBA" id="ARBA00004123"/>
    </source>
</evidence>
<reference evidence="7 8" key="1">
    <citation type="submission" date="2017-11" db="EMBL/GenBank/DDBJ databases">
        <title>De novo assembly and phasing of dikaryotic genomes from two isolates of Puccinia coronata f. sp. avenae, the causal agent of oat crown rust.</title>
        <authorList>
            <person name="Miller M.E."/>
            <person name="Zhang Y."/>
            <person name="Omidvar V."/>
            <person name="Sperschneider J."/>
            <person name="Schwessinger B."/>
            <person name="Raley C."/>
            <person name="Palmer J.M."/>
            <person name="Garnica D."/>
            <person name="Upadhyaya N."/>
            <person name="Rathjen J."/>
            <person name="Taylor J.M."/>
            <person name="Park R.F."/>
            <person name="Dodds P.N."/>
            <person name="Hirsch C.D."/>
            <person name="Kianian S.F."/>
            <person name="Figueroa M."/>
        </authorList>
    </citation>
    <scope>NUCLEOTIDE SEQUENCE [LARGE SCALE GENOMIC DNA]</scope>
    <source>
        <strain evidence="7">12SD80</strain>
    </source>
</reference>
<dbReference type="EMBL" id="PGCI01000120">
    <property type="protein sequence ID" value="PLW39029.1"/>
    <property type="molecule type" value="Genomic_DNA"/>
</dbReference>
<organism evidence="7 8">
    <name type="scientific">Puccinia coronata f. sp. avenae</name>
    <dbReference type="NCBI Taxonomy" id="200324"/>
    <lineage>
        <taxon>Eukaryota</taxon>
        <taxon>Fungi</taxon>
        <taxon>Dikarya</taxon>
        <taxon>Basidiomycota</taxon>
        <taxon>Pucciniomycotina</taxon>
        <taxon>Pucciniomycetes</taxon>
        <taxon>Pucciniales</taxon>
        <taxon>Pucciniaceae</taxon>
        <taxon>Puccinia</taxon>
    </lineage>
</organism>
<sequence length="552" mass="62314">MTQHYSLIAGKHLASVWAAHACGGRERSGALTIHIKMAKLSDLPAELVDRIILYVFYASPNLNPNPDATMSRAHDHHLPIYFQCMLQPKPRPHLERIVYRGPNHPKDYDEGVSWPEGLPDNPLLPLSLVNRTFSRCAQLLLFKNVALYSTVSESLFLKSLTSTRPQKGTSSHRHERISNQVKQHDLPHLNPLAHHVRSIQFNRRRPCVMEKIGGSIICEILQSCPSLENIAFLDIYLFAVKEPILQALASKPLIKDIVSIQTAHAVETSIAQWQAHEVVLRLFSHWNSLETVEFTGLSDRTGYLSKPAPNPMPVLNCSIRTMILSDHDLNSLTLSNLLMICRESLRELTITGPGYRLDRTALCRILQECTSPNLEALTLTFVHWDPPMNPDLNSENPKVNPALLDILFNSTTALRNLKSLSFEGRMATARLLERLPQSIVKLSWERCKLPASAFIKALLRPKGTQGSLPNLKCCSHRTRILWNEREEWKVVEALKMQGGCSHSVTHLGYAWMQDDPPLAEYDSSSPEYDSFSEYDSSFSVHEDDPSSPIEHD</sequence>
<dbReference type="SUPFAM" id="SSF52047">
    <property type="entry name" value="RNI-like"/>
    <property type="match status" value="1"/>
</dbReference>